<dbReference type="AlphaFoldDB" id="A0A0M7BCU3"/>
<organism evidence="1 2">
    <name type="scientific">Jannaschia seosinensis</name>
    <dbReference type="NCBI Taxonomy" id="313367"/>
    <lineage>
        <taxon>Bacteria</taxon>
        <taxon>Pseudomonadati</taxon>
        <taxon>Pseudomonadota</taxon>
        <taxon>Alphaproteobacteria</taxon>
        <taxon>Rhodobacterales</taxon>
        <taxon>Roseobacteraceae</taxon>
        <taxon>Jannaschia</taxon>
    </lineage>
</organism>
<keyword evidence="2" id="KW-1185">Reference proteome</keyword>
<reference evidence="1 2" key="1">
    <citation type="submission" date="2015-09" db="EMBL/GenBank/DDBJ databases">
        <authorList>
            <person name="Jackson K.R."/>
            <person name="Lunt B.L."/>
            <person name="Fisher J.N.B."/>
            <person name="Gardner A.V."/>
            <person name="Bailey M.E."/>
            <person name="Deus L.M."/>
            <person name="Earl A.S."/>
            <person name="Gibby P.D."/>
            <person name="Hartmann K.A."/>
            <person name="Liu J.E."/>
            <person name="Manci A.M."/>
            <person name="Nielsen D.A."/>
            <person name="Solomon M.B."/>
            <person name="Breakwell D.P."/>
            <person name="Burnett S.H."/>
            <person name="Grose J.H."/>
        </authorList>
    </citation>
    <scope>NUCLEOTIDE SEQUENCE [LARGE SCALE GENOMIC DNA]</scope>
    <source>
        <strain evidence="1 2">CECT 7799</strain>
    </source>
</reference>
<protein>
    <recommendedName>
        <fullName evidence="3">Rhamnosyl transferase</fullName>
    </recommendedName>
</protein>
<dbReference type="InterPro" id="IPR021466">
    <property type="entry name" value="Put_rhamnosyl_transferase"/>
</dbReference>
<evidence type="ECO:0008006" key="3">
    <source>
        <dbReference type="Google" id="ProtNLM"/>
    </source>
</evidence>
<dbReference type="OrthoDB" id="9771846at2"/>
<dbReference type="EMBL" id="CYPR01000113">
    <property type="protein sequence ID" value="CUH39155.1"/>
    <property type="molecule type" value="Genomic_DNA"/>
</dbReference>
<dbReference type="CDD" id="cd00761">
    <property type="entry name" value="Glyco_tranf_GTA_type"/>
    <property type="match status" value="1"/>
</dbReference>
<dbReference type="Pfam" id="PF11316">
    <property type="entry name" value="Rhamno_transf"/>
    <property type="match status" value="1"/>
</dbReference>
<gene>
    <name evidence="1" type="ORF">JSE7799_01876</name>
</gene>
<evidence type="ECO:0000313" key="2">
    <source>
        <dbReference type="Proteomes" id="UP000049455"/>
    </source>
</evidence>
<accession>A0A0M7BCU3</accession>
<dbReference type="Proteomes" id="UP000049455">
    <property type="component" value="Unassembled WGS sequence"/>
</dbReference>
<dbReference type="STRING" id="313367.JSE7799_01876"/>
<sequence>MSEPVVGLCRFSFAGRGDWVAWRDLDEAQATEKRLELAETLYAPARMALRFRTLETLLLPSLAAQTDPNWHLVLLTSDLMPAACRERLESHASDRVHVVVSDAPRVDLALLPALERLGFGAVPQFRIDDDDALATSYVERLRRMAAGMAGAGVPAWSFSVAHSLVVALYAGQSPRAYRSRRPFMGAGAAARLPERARAHKTVYGFGHFALSQRWTSVTDNGAPGQLITRFDGHDSLRLEEGSRPMAWHEPMEWSEFKGALGRHFGFADPVRLRDLAAA</sequence>
<evidence type="ECO:0000313" key="1">
    <source>
        <dbReference type="EMBL" id="CUH39155.1"/>
    </source>
</evidence>
<name>A0A0M7BCU3_9RHOB</name>
<proteinExistence type="predicted"/>
<dbReference type="RefSeq" id="WP_055663386.1">
    <property type="nucleotide sequence ID" value="NZ_CYPR01000113.1"/>
</dbReference>